<dbReference type="SUPFAM" id="SSF53187">
    <property type="entry name" value="Zn-dependent exopeptidases"/>
    <property type="match status" value="1"/>
</dbReference>
<dbReference type="Gene3D" id="3.40.630.10">
    <property type="entry name" value="Zn peptidases"/>
    <property type="match status" value="1"/>
</dbReference>
<dbReference type="PANTHER" id="PTHR32494">
    <property type="entry name" value="ALLANTOATE DEIMINASE-RELATED"/>
    <property type="match status" value="1"/>
</dbReference>
<protein>
    <submittedName>
        <fullName evidence="2">M20 family metallo-hydrolase</fullName>
    </submittedName>
</protein>
<dbReference type="EMBL" id="JAAKZF010000040">
    <property type="protein sequence ID" value="NGO53902.1"/>
    <property type="molecule type" value="Genomic_DNA"/>
</dbReference>
<name>A0A6G4WGI3_9HYPH</name>
<evidence type="ECO:0000256" key="1">
    <source>
        <dbReference type="ARBA" id="ARBA00022801"/>
    </source>
</evidence>
<proteinExistence type="predicted"/>
<dbReference type="PANTHER" id="PTHR32494:SF5">
    <property type="entry name" value="ALLANTOATE AMIDOHYDROLASE"/>
    <property type="match status" value="1"/>
</dbReference>
<organism evidence="2 3">
    <name type="scientific">Allomesorhizobium camelthorni</name>
    <dbReference type="NCBI Taxonomy" id="475069"/>
    <lineage>
        <taxon>Bacteria</taxon>
        <taxon>Pseudomonadati</taxon>
        <taxon>Pseudomonadota</taxon>
        <taxon>Alphaproteobacteria</taxon>
        <taxon>Hyphomicrobiales</taxon>
        <taxon>Phyllobacteriaceae</taxon>
        <taxon>Allomesorhizobium</taxon>
    </lineage>
</organism>
<accession>A0A6G4WGI3</accession>
<evidence type="ECO:0000313" key="3">
    <source>
        <dbReference type="Proteomes" id="UP001642900"/>
    </source>
</evidence>
<keyword evidence="1" id="KW-0378">Hydrolase</keyword>
<dbReference type="Proteomes" id="UP001642900">
    <property type="component" value="Unassembled WGS sequence"/>
</dbReference>
<sequence>MHIEQGPALEKENIPIGVVTEVQGTRWLDVTITGQAAHTGTTELAYRRDPMAADAMHHLFASVVPRDERARLVCNASKPARRLLPK</sequence>
<dbReference type="AlphaFoldDB" id="A0A6G4WGI3"/>
<evidence type="ECO:0000313" key="2">
    <source>
        <dbReference type="EMBL" id="NGO53902.1"/>
    </source>
</evidence>
<reference evidence="2 3" key="1">
    <citation type="submission" date="2020-02" db="EMBL/GenBank/DDBJ databases">
        <title>Genome sequence of strain CCNWXJ40-4.</title>
        <authorList>
            <person name="Gao J."/>
            <person name="Sun J."/>
        </authorList>
    </citation>
    <scope>NUCLEOTIDE SEQUENCE [LARGE SCALE GENOMIC DNA]</scope>
    <source>
        <strain evidence="2 3">CCNWXJ 40-4</strain>
    </source>
</reference>
<dbReference type="InterPro" id="IPR010158">
    <property type="entry name" value="Amidase_Cbmase"/>
</dbReference>
<dbReference type="GO" id="GO:0016813">
    <property type="term" value="F:hydrolase activity, acting on carbon-nitrogen (but not peptide) bonds, in linear amidines"/>
    <property type="evidence" value="ECO:0007669"/>
    <property type="project" value="InterPro"/>
</dbReference>
<comment type="caution">
    <text evidence="2">The sequence shown here is derived from an EMBL/GenBank/DDBJ whole genome shotgun (WGS) entry which is preliminary data.</text>
</comment>
<gene>
    <name evidence="2" type="ORF">G6N73_22540</name>
</gene>
<keyword evidence="3" id="KW-1185">Reference proteome</keyword>